<gene>
    <name evidence="7" type="ORF">RN606_02650</name>
    <name evidence="8" type="ORF">RN607_02920</name>
</gene>
<keyword evidence="4 6" id="KW-0472">Membrane</keyword>
<feature type="transmembrane region" description="Helical" evidence="6">
    <location>
        <begin position="43"/>
        <end position="62"/>
    </location>
</feature>
<sequence>MDENLPTIGKPMMRGWLHLGAAPLAYFAGMVLVVLAPTLAGRASSAIFTTTAVMLFGTSAVYHRGKWSPQALAVLRRMDHANIFLIIAGTYTPLTVMLLSGSERVWVLVLVWSGALLGLLSRILWLGAPRWVYVPVYVALGWVAIGFIGPFYEAGGAAVVWLIVAGGLCYTVGAVIYGFKWPGKSARYFGFHEIFHALTIAGFTCHYIAASLAIYGAS</sequence>
<evidence type="ECO:0000256" key="3">
    <source>
        <dbReference type="ARBA" id="ARBA00022989"/>
    </source>
</evidence>
<evidence type="ECO:0000313" key="9">
    <source>
        <dbReference type="Proteomes" id="UP001304125"/>
    </source>
</evidence>
<comment type="subcellular location">
    <subcellularLocation>
        <location evidence="1">Membrane</location>
        <topology evidence="1">Multi-pass membrane protein</topology>
    </subcellularLocation>
</comment>
<feature type="transmembrane region" description="Helical" evidence="6">
    <location>
        <begin position="158"/>
        <end position="179"/>
    </location>
</feature>
<keyword evidence="9" id="KW-1185">Reference proteome</keyword>
<dbReference type="RefSeq" id="WP_313499725.1">
    <property type="nucleotide sequence ID" value="NZ_CP134879.1"/>
</dbReference>
<keyword evidence="3 6" id="KW-1133">Transmembrane helix</keyword>
<protein>
    <submittedName>
        <fullName evidence="8">Hemolysin III family protein</fullName>
    </submittedName>
</protein>
<keyword evidence="2 6" id="KW-0812">Transmembrane</keyword>
<name>A0AA96FG89_9MICO</name>
<dbReference type="KEGG" id="dcp:RN607_02920"/>
<feature type="binding site" evidence="5">
    <location>
        <position position="63"/>
    </location>
    <ligand>
        <name>Zn(2+)</name>
        <dbReference type="ChEBI" id="CHEBI:29105"/>
    </ligand>
</feature>
<feature type="transmembrane region" description="Helical" evidence="6">
    <location>
        <begin position="105"/>
        <end position="125"/>
    </location>
</feature>
<feature type="binding site" evidence="5">
    <location>
        <position position="192"/>
    </location>
    <ligand>
        <name>Zn(2+)</name>
        <dbReference type="ChEBI" id="CHEBI:29105"/>
    </ligand>
</feature>
<dbReference type="GO" id="GO:0046872">
    <property type="term" value="F:metal ion binding"/>
    <property type="evidence" value="ECO:0007669"/>
    <property type="project" value="UniProtKB-KW"/>
</dbReference>
<dbReference type="EMBL" id="CP134880">
    <property type="protein sequence ID" value="WNM27971.1"/>
    <property type="molecule type" value="Genomic_DNA"/>
</dbReference>
<evidence type="ECO:0000313" key="8">
    <source>
        <dbReference type="EMBL" id="WNM27971.1"/>
    </source>
</evidence>
<dbReference type="AlphaFoldDB" id="A0AA96FG89"/>
<evidence type="ECO:0000256" key="1">
    <source>
        <dbReference type="ARBA" id="ARBA00004141"/>
    </source>
</evidence>
<feature type="transmembrane region" description="Helical" evidence="6">
    <location>
        <begin position="132"/>
        <end position="152"/>
    </location>
</feature>
<feature type="transmembrane region" description="Helical" evidence="6">
    <location>
        <begin position="16"/>
        <end position="37"/>
    </location>
</feature>
<dbReference type="PANTHER" id="PTHR20855">
    <property type="entry name" value="ADIPOR/PROGESTIN RECEPTOR-RELATED"/>
    <property type="match status" value="1"/>
</dbReference>
<evidence type="ECO:0000256" key="2">
    <source>
        <dbReference type="ARBA" id="ARBA00022692"/>
    </source>
</evidence>
<feature type="transmembrane region" description="Helical" evidence="6">
    <location>
        <begin position="191"/>
        <end position="215"/>
    </location>
</feature>
<feature type="transmembrane region" description="Helical" evidence="6">
    <location>
        <begin position="83"/>
        <end position="99"/>
    </location>
</feature>
<keyword evidence="5" id="KW-0862">Zinc</keyword>
<evidence type="ECO:0000256" key="6">
    <source>
        <dbReference type="SAM" id="Phobius"/>
    </source>
</evidence>
<accession>A0AA96FG89</accession>
<dbReference type="Proteomes" id="UP001304125">
    <property type="component" value="Chromosome"/>
</dbReference>
<evidence type="ECO:0000313" key="7">
    <source>
        <dbReference type="EMBL" id="WNM25065.1"/>
    </source>
</evidence>
<dbReference type="InterPro" id="IPR004254">
    <property type="entry name" value="AdipoR/HlyIII-related"/>
</dbReference>
<feature type="binding site" evidence="5">
    <location>
        <position position="196"/>
    </location>
    <ligand>
        <name>Zn(2+)</name>
        <dbReference type="ChEBI" id="CHEBI:29105"/>
    </ligand>
</feature>
<keyword evidence="5" id="KW-0479">Metal-binding</keyword>
<organism evidence="8">
    <name type="scientific">Demequina capsici</name>
    <dbReference type="NCBI Taxonomy" id="3075620"/>
    <lineage>
        <taxon>Bacteria</taxon>
        <taxon>Bacillati</taxon>
        <taxon>Actinomycetota</taxon>
        <taxon>Actinomycetes</taxon>
        <taxon>Micrococcales</taxon>
        <taxon>Demequinaceae</taxon>
        <taxon>Demequina</taxon>
    </lineage>
</organism>
<evidence type="ECO:0000256" key="4">
    <source>
        <dbReference type="ARBA" id="ARBA00023136"/>
    </source>
</evidence>
<dbReference type="EMBL" id="CP134879">
    <property type="protein sequence ID" value="WNM25065.1"/>
    <property type="molecule type" value="Genomic_DNA"/>
</dbReference>
<proteinExistence type="predicted"/>
<accession>A0AA96J850</accession>
<dbReference type="Proteomes" id="UP001303408">
    <property type="component" value="Chromosome"/>
</dbReference>
<dbReference type="PANTHER" id="PTHR20855:SF3">
    <property type="entry name" value="LD03007P"/>
    <property type="match status" value="1"/>
</dbReference>
<dbReference type="GO" id="GO:0016020">
    <property type="term" value="C:membrane"/>
    <property type="evidence" value="ECO:0007669"/>
    <property type="project" value="UniProtKB-SubCell"/>
</dbReference>
<reference evidence="8 9" key="1">
    <citation type="submission" date="2023-09" db="EMBL/GenBank/DDBJ databases">
        <title>Demequina sp. a novel bacteria isolated from Capsicum annuum.</title>
        <authorList>
            <person name="Humaira Z."/>
            <person name="Lee J."/>
            <person name="Cho D."/>
        </authorList>
    </citation>
    <scope>NUCLEOTIDE SEQUENCE</scope>
    <source>
        <strain evidence="7 9">OYTSA14</strain>
        <strain evidence="8">PMTSA13</strain>
    </source>
</reference>
<evidence type="ECO:0000256" key="5">
    <source>
        <dbReference type="PIRSR" id="PIRSR604254-1"/>
    </source>
</evidence>
<dbReference type="Pfam" id="PF03006">
    <property type="entry name" value="HlyIII"/>
    <property type="match status" value="1"/>
</dbReference>